<evidence type="ECO:0000313" key="2">
    <source>
        <dbReference type="Proteomes" id="UP001059596"/>
    </source>
</evidence>
<reference evidence="1" key="1">
    <citation type="journal article" date="2023" name="Genome Biol. Evol.">
        <title>Long-read-based Genome Assembly of Drosophila gunungcola Reveals Fewer Chemosensory Genes in Flower-breeding Species.</title>
        <authorList>
            <person name="Negi A."/>
            <person name="Liao B.Y."/>
            <person name="Yeh S.D."/>
        </authorList>
    </citation>
    <scope>NUCLEOTIDE SEQUENCE</scope>
    <source>
        <strain evidence="1">Sukarami</strain>
    </source>
</reference>
<gene>
    <name evidence="1" type="ORF">M5D96_000188</name>
</gene>
<dbReference type="Gene3D" id="3.20.20.60">
    <property type="entry name" value="Phosphoenolpyruvate-binding domains"/>
    <property type="match status" value="1"/>
</dbReference>
<evidence type="ECO:0000313" key="1">
    <source>
        <dbReference type="EMBL" id="KAI8044039.1"/>
    </source>
</evidence>
<protein>
    <submittedName>
        <fullName evidence="1">Uncharacterized protein</fullName>
    </submittedName>
</protein>
<name>A0A9P9YWM8_9MUSC</name>
<proteinExistence type="predicted"/>
<dbReference type="Proteomes" id="UP001059596">
    <property type="component" value="Chromosome 3R"/>
</dbReference>
<dbReference type="EMBL" id="JAMKOV010000001">
    <property type="protein sequence ID" value="KAI8044039.1"/>
    <property type="molecule type" value="Genomic_DNA"/>
</dbReference>
<keyword evidence="2" id="KW-1185">Reference proteome</keyword>
<accession>A0A9P9YWM8</accession>
<dbReference type="AlphaFoldDB" id="A0A9P9YWM8"/>
<sequence>MEPPKFRLDCGTFASQLDRQSRLQFQASALRLPLSGIICTIGPSSNCPEVLLELMLACMRLVRISHGTHQNHCYVEQTGLPRNDCPKKKCLQLIKERQANPEAEEKQEEQSKQS</sequence>
<comment type="caution">
    <text evidence="1">The sequence shown here is derived from an EMBL/GenBank/DDBJ whole genome shotgun (WGS) entry which is preliminary data.</text>
</comment>
<dbReference type="InterPro" id="IPR040442">
    <property type="entry name" value="Pyrv_kinase-like_dom_sf"/>
</dbReference>
<organism evidence="1 2">
    <name type="scientific">Drosophila gunungcola</name>
    <name type="common">fruit fly</name>
    <dbReference type="NCBI Taxonomy" id="103775"/>
    <lineage>
        <taxon>Eukaryota</taxon>
        <taxon>Metazoa</taxon>
        <taxon>Ecdysozoa</taxon>
        <taxon>Arthropoda</taxon>
        <taxon>Hexapoda</taxon>
        <taxon>Insecta</taxon>
        <taxon>Pterygota</taxon>
        <taxon>Neoptera</taxon>
        <taxon>Endopterygota</taxon>
        <taxon>Diptera</taxon>
        <taxon>Brachycera</taxon>
        <taxon>Muscomorpha</taxon>
        <taxon>Ephydroidea</taxon>
        <taxon>Drosophilidae</taxon>
        <taxon>Drosophila</taxon>
        <taxon>Sophophora</taxon>
    </lineage>
</organism>